<comment type="caution">
    <text evidence="1">The sequence shown here is derived from an EMBL/GenBank/DDBJ whole genome shotgun (WGS) entry which is preliminary data.</text>
</comment>
<reference evidence="1 2" key="1">
    <citation type="journal article" date="2018" name="G3 (Bethesda)">
        <title>Phylogenetic and Phylogenomic Definition of Rhizopus Species.</title>
        <authorList>
            <person name="Gryganskyi A.P."/>
            <person name="Golan J."/>
            <person name="Dolatabadi S."/>
            <person name="Mondo S."/>
            <person name="Robb S."/>
            <person name="Idnurm A."/>
            <person name="Muszewska A."/>
            <person name="Steczkiewicz K."/>
            <person name="Masonjones S."/>
            <person name="Liao H.L."/>
            <person name="Gajdeczka M.T."/>
            <person name="Anike F."/>
            <person name="Vuek A."/>
            <person name="Anishchenko I.M."/>
            <person name="Voigt K."/>
            <person name="de Hoog G.S."/>
            <person name="Smith M.E."/>
            <person name="Heitman J."/>
            <person name="Vilgalys R."/>
            <person name="Stajich J.E."/>
        </authorList>
    </citation>
    <scope>NUCLEOTIDE SEQUENCE [LARGE SCALE GENOMIC DNA]</scope>
    <source>
        <strain evidence="1 2">LSU 92-RS-03</strain>
    </source>
</reference>
<dbReference type="STRING" id="4846.A0A367JIZ9"/>
<dbReference type="AlphaFoldDB" id="A0A367JIZ9"/>
<proteinExistence type="predicted"/>
<protein>
    <submittedName>
        <fullName evidence="1">Uncharacterized protein</fullName>
    </submittedName>
</protein>
<dbReference type="EMBL" id="PJQM01003245">
    <property type="protein sequence ID" value="RCH89928.1"/>
    <property type="molecule type" value="Genomic_DNA"/>
</dbReference>
<sequence>LSLELKKEATTWKNKLDHIMDQTRQLVWDTPHIPYNQICRQLPTPPDDNDICDYHRKRYETATRVFEKEKALYQHDHQATLNRLRQLL</sequence>
<evidence type="ECO:0000313" key="1">
    <source>
        <dbReference type="EMBL" id="RCH89928.1"/>
    </source>
</evidence>
<organism evidence="1 2">
    <name type="scientific">Rhizopus stolonifer</name>
    <name type="common">Rhizopus nigricans</name>
    <dbReference type="NCBI Taxonomy" id="4846"/>
    <lineage>
        <taxon>Eukaryota</taxon>
        <taxon>Fungi</taxon>
        <taxon>Fungi incertae sedis</taxon>
        <taxon>Mucoromycota</taxon>
        <taxon>Mucoromycotina</taxon>
        <taxon>Mucoromycetes</taxon>
        <taxon>Mucorales</taxon>
        <taxon>Mucorineae</taxon>
        <taxon>Rhizopodaceae</taxon>
        <taxon>Rhizopus</taxon>
    </lineage>
</organism>
<keyword evidence="2" id="KW-1185">Reference proteome</keyword>
<evidence type="ECO:0000313" key="2">
    <source>
        <dbReference type="Proteomes" id="UP000253551"/>
    </source>
</evidence>
<name>A0A367JIZ9_RHIST</name>
<feature type="non-terminal residue" evidence="1">
    <location>
        <position position="1"/>
    </location>
</feature>
<gene>
    <name evidence="1" type="ORF">CU098_000426</name>
</gene>
<dbReference type="Proteomes" id="UP000253551">
    <property type="component" value="Unassembled WGS sequence"/>
</dbReference>
<accession>A0A367JIZ9</accession>
<dbReference type="OrthoDB" id="2285798at2759"/>